<dbReference type="InterPro" id="IPR001841">
    <property type="entry name" value="Znf_RING"/>
</dbReference>
<dbReference type="Pfam" id="PF13639">
    <property type="entry name" value="zf-RING_2"/>
    <property type="match status" value="1"/>
</dbReference>
<evidence type="ECO:0000256" key="12">
    <source>
        <dbReference type="PROSITE-ProRule" id="PRU00175"/>
    </source>
</evidence>
<keyword evidence="10" id="KW-1133">Transmembrane helix</keyword>
<keyword evidence="7 12" id="KW-0863">Zinc-finger</keyword>
<name>A0A8K1FJH4_PYTOL</name>
<keyword evidence="4" id="KW-0808">Transferase</keyword>
<dbReference type="InterPro" id="IPR003137">
    <property type="entry name" value="PA_domain"/>
</dbReference>
<dbReference type="SUPFAM" id="SSF52025">
    <property type="entry name" value="PA domain"/>
    <property type="match status" value="1"/>
</dbReference>
<keyword evidence="11" id="KW-0472">Membrane</keyword>
<evidence type="ECO:0000313" key="15">
    <source>
        <dbReference type="Proteomes" id="UP000794436"/>
    </source>
</evidence>
<dbReference type="GO" id="GO:0061630">
    <property type="term" value="F:ubiquitin protein ligase activity"/>
    <property type="evidence" value="ECO:0007669"/>
    <property type="project" value="UniProtKB-EC"/>
</dbReference>
<dbReference type="AlphaFoldDB" id="A0A8K1FJH4"/>
<dbReference type="EC" id="2.3.2.27" evidence="3"/>
<dbReference type="Pfam" id="PF02225">
    <property type="entry name" value="PA"/>
    <property type="match status" value="1"/>
</dbReference>
<keyword evidence="15" id="KW-1185">Reference proteome</keyword>
<keyword evidence="8" id="KW-0833">Ubl conjugation pathway</keyword>
<dbReference type="SUPFAM" id="SSF57850">
    <property type="entry name" value="RING/U-box"/>
    <property type="match status" value="1"/>
</dbReference>
<proteinExistence type="predicted"/>
<dbReference type="EMBL" id="SPLM01000036">
    <property type="protein sequence ID" value="TMW66075.1"/>
    <property type="molecule type" value="Genomic_DNA"/>
</dbReference>
<evidence type="ECO:0000256" key="5">
    <source>
        <dbReference type="ARBA" id="ARBA00022692"/>
    </source>
</evidence>
<evidence type="ECO:0000256" key="7">
    <source>
        <dbReference type="ARBA" id="ARBA00022771"/>
    </source>
</evidence>
<organism evidence="14 15">
    <name type="scientific">Pythium oligandrum</name>
    <name type="common">Mycoparasitic fungus</name>
    <dbReference type="NCBI Taxonomy" id="41045"/>
    <lineage>
        <taxon>Eukaryota</taxon>
        <taxon>Sar</taxon>
        <taxon>Stramenopiles</taxon>
        <taxon>Oomycota</taxon>
        <taxon>Peronosporomycetes</taxon>
        <taxon>Pythiales</taxon>
        <taxon>Pythiaceae</taxon>
        <taxon>Pythium</taxon>
    </lineage>
</organism>
<dbReference type="PANTHER" id="PTHR22937">
    <property type="entry name" value="E3 UBIQUITIN-PROTEIN LIGASE RNF165"/>
    <property type="match status" value="1"/>
</dbReference>
<feature type="domain" description="RING-type" evidence="13">
    <location>
        <begin position="269"/>
        <end position="310"/>
    </location>
</feature>
<dbReference type="CDD" id="cd04818">
    <property type="entry name" value="PA_subtilisin_1"/>
    <property type="match status" value="1"/>
</dbReference>
<dbReference type="GO" id="GO:0016020">
    <property type="term" value="C:membrane"/>
    <property type="evidence" value="ECO:0007669"/>
    <property type="project" value="UniProtKB-SubCell"/>
</dbReference>
<dbReference type="InterPro" id="IPR013083">
    <property type="entry name" value="Znf_RING/FYVE/PHD"/>
</dbReference>
<dbReference type="Gene3D" id="3.50.30.30">
    <property type="match status" value="1"/>
</dbReference>
<dbReference type="SMART" id="SM00184">
    <property type="entry name" value="RING"/>
    <property type="match status" value="1"/>
</dbReference>
<evidence type="ECO:0000256" key="4">
    <source>
        <dbReference type="ARBA" id="ARBA00022679"/>
    </source>
</evidence>
<dbReference type="InterPro" id="IPR045191">
    <property type="entry name" value="MBR1/2-like"/>
</dbReference>
<evidence type="ECO:0000259" key="13">
    <source>
        <dbReference type="PROSITE" id="PS50089"/>
    </source>
</evidence>
<evidence type="ECO:0000256" key="9">
    <source>
        <dbReference type="ARBA" id="ARBA00022833"/>
    </source>
</evidence>
<evidence type="ECO:0000256" key="6">
    <source>
        <dbReference type="ARBA" id="ARBA00022723"/>
    </source>
</evidence>
<keyword evidence="5" id="KW-0812">Transmembrane</keyword>
<evidence type="ECO:0000313" key="14">
    <source>
        <dbReference type="EMBL" id="TMW66075.1"/>
    </source>
</evidence>
<gene>
    <name evidence="14" type="ORF">Poli38472_003840</name>
</gene>
<dbReference type="Gene3D" id="3.30.40.10">
    <property type="entry name" value="Zinc/RING finger domain, C3HC4 (zinc finger)"/>
    <property type="match status" value="1"/>
</dbReference>
<dbReference type="PANTHER" id="PTHR22937:SF65">
    <property type="entry name" value="E3 UBIQUITIN-PROTEIN LIGASE ARK2C"/>
    <property type="match status" value="1"/>
</dbReference>
<keyword evidence="9" id="KW-0862">Zinc</keyword>
<comment type="caution">
    <text evidence="14">The sequence shown here is derived from an EMBL/GenBank/DDBJ whole genome shotgun (WGS) entry which is preliminary data.</text>
</comment>
<evidence type="ECO:0000256" key="10">
    <source>
        <dbReference type="ARBA" id="ARBA00022989"/>
    </source>
</evidence>
<evidence type="ECO:0000256" key="1">
    <source>
        <dbReference type="ARBA" id="ARBA00000900"/>
    </source>
</evidence>
<keyword evidence="6" id="KW-0479">Metal-binding</keyword>
<dbReference type="GO" id="GO:0008270">
    <property type="term" value="F:zinc ion binding"/>
    <property type="evidence" value="ECO:0007669"/>
    <property type="project" value="UniProtKB-KW"/>
</dbReference>
<sequence length="341" mass="36294">MASFDDLAFASTRNAQNGGGSVLGAVTQLFCKDCNEIAEQTTADGKRCLVCGCELEARGSRPNQATTNGLAALGGGITNAQDFESLISQLLSTIGGEFGVSNEARRPASDEAVTKLGSFTADQASTIEVAMVVSGIKGEVLAIPANFGPCDSLPRAEVVVADPIDGASQLANAASIAGKIVVMERGTCTFAQKVLRAQSAGAAAVIIIQTFDVWPYTMTDSKGESSVITIPAFMLSMKQGQRFLEYLRDQTRDEDAVAEITVRKDARECVICQVDMTIGATLTRMPCQHMFHTECLHQWLKIGNSCPICRVEIQSKHGSSSNTADHAQNDARRAAWGAWFS</sequence>
<dbReference type="OrthoDB" id="1630758at2759"/>
<protein>
    <recommendedName>
        <fullName evidence="3">RING-type E3 ubiquitin transferase</fullName>
        <ecNumber evidence="3">2.3.2.27</ecNumber>
    </recommendedName>
</protein>
<dbReference type="Proteomes" id="UP000794436">
    <property type="component" value="Unassembled WGS sequence"/>
</dbReference>
<evidence type="ECO:0000256" key="2">
    <source>
        <dbReference type="ARBA" id="ARBA00004370"/>
    </source>
</evidence>
<comment type="subcellular location">
    <subcellularLocation>
        <location evidence="2">Membrane</location>
    </subcellularLocation>
</comment>
<dbReference type="PROSITE" id="PS50089">
    <property type="entry name" value="ZF_RING_2"/>
    <property type="match status" value="1"/>
</dbReference>
<evidence type="ECO:0000256" key="11">
    <source>
        <dbReference type="ARBA" id="ARBA00023136"/>
    </source>
</evidence>
<comment type="catalytic activity">
    <reaction evidence="1">
        <text>S-ubiquitinyl-[E2 ubiquitin-conjugating enzyme]-L-cysteine + [acceptor protein]-L-lysine = [E2 ubiquitin-conjugating enzyme]-L-cysteine + N(6)-ubiquitinyl-[acceptor protein]-L-lysine.</text>
        <dbReference type="EC" id="2.3.2.27"/>
    </reaction>
</comment>
<dbReference type="InterPro" id="IPR046450">
    <property type="entry name" value="PA_dom_sf"/>
</dbReference>
<reference evidence="14" key="1">
    <citation type="submission" date="2019-03" db="EMBL/GenBank/DDBJ databases">
        <title>Long read genome sequence of the mycoparasitic Pythium oligandrum ATCC 38472 isolated from sugarbeet rhizosphere.</title>
        <authorList>
            <person name="Gaulin E."/>
        </authorList>
    </citation>
    <scope>NUCLEOTIDE SEQUENCE</scope>
    <source>
        <strain evidence="14">ATCC 38472_TT</strain>
    </source>
</reference>
<evidence type="ECO:0000256" key="8">
    <source>
        <dbReference type="ARBA" id="ARBA00022786"/>
    </source>
</evidence>
<evidence type="ECO:0000256" key="3">
    <source>
        <dbReference type="ARBA" id="ARBA00012483"/>
    </source>
</evidence>
<accession>A0A8K1FJH4</accession>